<feature type="coiled-coil region" evidence="6">
    <location>
        <begin position="1392"/>
        <end position="1447"/>
    </location>
</feature>
<keyword evidence="3 6" id="KW-0175">Coiled coil</keyword>
<feature type="coiled-coil region" evidence="6">
    <location>
        <begin position="1306"/>
        <end position="1365"/>
    </location>
</feature>
<evidence type="ECO:0000256" key="4">
    <source>
        <dbReference type="ARBA" id="ARBA00023175"/>
    </source>
</evidence>
<feature type="coiled-coil region" evidence="6">
    <location>
        <begin position="1618"/>
        <end position="1744"/>
    </location>
</feature>
<dbReference type="Gene3D" id="3.40.850.10">
    <property type="entry name" value="Kinesin motor domain"/>
    <property type="match status" value="1"/>
</dbReference>
<feature type="coiled-coil region" evidence="6">
    <location>
        <begin position="994"/>
        <end position="1230"/>
    </location>
</feature>
<dbReference type="PANTHER" id="PTHR47968">
    <property type="entry name" value="CENTROMERE PROTEIN E"/>
    <property type="match status" value="1"/>
</dbReference>
<dbReference type="Proteomes" id="UP000824469">
    <property type="component" value="Unassembled WGS sequence"/>
</dbReference>
<protein>
    <recommendedName>
        <fullName evidence="8">Kinesin motor domain-containing protein</fullName>
    </recommendedName>
</protein>
<dbReference type="PROSITE" id="PS50067">
    <property type="entry name" value="KINESIN_MOTOR_2"/>
    <property type="match status" value="1"/>
</dbReference>
<evidence type="ECO:0000256" key="7">
    <source>
        <dbReference type="SAM" id="MobiDB-lite"/>
    </source>
</evidence>
<feature type="domain" description="Kinesin motor" evidence="8">
    <location>
        <begin position="1"/>
        <end position="215"/>
    </location>
</feature>
<feature type="coiled-coil region" evidence="6">
    <location>
        <begin position="924"/>
        <end position="951"/>
    </location>
</feature>
<evidence type="ECO:0000259" key="8">
    <source>
        <dbReference type="PROSITE" id="PS50067"/>
    </source>
</evidence>
<dbReference type="SUPFAM" id="SSF52540">
    <property type="entry name" value="P-loop containing nucleoside triphosphate hydrolases"/>
    <property type="match status" value="1"/>
</dbReference>
<evidence type="ECO:0000256" key="3">
    <source>
        <dbReference type="ARBA" id="ARBA00023054"/>
    </source>
</evidence>
<accession>A0AA38CMA5</accession>
<dbReference type="PANTHER" id="PTHR47968:SF75">
    <property type="entry name" value="CENTROMERE-ASSOCIATED PROTEIN E"/>
    <property type="match status" value="1"/>
</dbReference>
<evidence type="ECO:0000256" key="2">
    <source>
        <dbReference type="ARBA" id="ARBA00022840"/>
    </source>
</evidence>
<keyword evidence="4" id="KW-0505">Motor protein</keyword>
<keyword evidence="1" id="KW-0547">Nucleotide-binding</keyword>
<gene>
    <name evidence="9" type="ORF">KI387_030796</name>
</gene>
<dbReference type="GO" id="GO:0003777">
    <property type="term" value="F:microtubule motor activity"/>
    <property type="evidence" value="ECO:0007669"/>
    <property type="project" value="InterPro"/>
</dbReference>
<keyword evidence="10" id="KW-1185">Reference proteome</keyword>
<comment type="caution">
    <text evidence="9">The sequence shown here is derived from an EMBL/GenBank/DDBJ whole genome shotgun (WGS) entry which is preliminary data.</text>
</comment>
<dbReference type="InterPro" id="IPR027640">
    <property type="entry name" value="Kinesin-like_fam"/>
</dbReference>
<dbReference type="InterPro" id="IPR027417">
    <property type="entry name" value="P-loop_NTPase"/>
</dbReference>
<reference evidence="9 10" key="1">
    <citation type="journal article" date="2021" name="Nat. Plants">
        <title>The Taxus genome provides insights into paclitaxel biosynthesis.</title>
        <authorList>
            <person name="Xiong X."/>
            <person name="Gou J."/>
            <person name="Liao Q."/>
            <person name="Li Y."/>
            <person name="Zhou Q."/>
            <person name="Bi G."/>
            <person name="Li C."/>
            <person name="Du R."/>
            <person name="Wang X."/>
            <person name="Sun T."/>
            <person name="Guo L."/>
            <person name="Liang H."/>
            <person name="Lu P."/>
            <person name="Wu Y."/>
            <person name="Zhang Z."/>
            <person name="Ro D.K."/>
            <person name="Shang Y."/>
            <person name="Huang S."/>
            <person name="Yan J."/>
        </authorList>
    </citation>
    <scope>NUCLEOTIDE SEQUENCE [LARGE SCALE GENOMIC DNA]</scope>
    <source>
        <strain evidence="9">Ta-2019</strain>
    </source>
</reference>
<dbReference type="PRINTS" id="PR00380">
    <property type="entry name" value="KINESINHEAVY"/>
</dbReference>
<feature type="region of interest" description="Disordered" evidence="7">
    <location>
        <begin position="1877"/>
        <end position="1898"/>
    </location>
</feature>
<sequence>AEDREFLLRMSYMEIYNEEINDLLAPEHRKLQVHESLERGIFVAGLREEIVASPEHVLQLMESGESHRHIGETNMNVYSSRSHTIFRMVIESRDKNADDSVGMSCDAVRVSVLNLVDLAGSERAAKTGAEGTRLKEGSHINKSLMTLGTVINKLSEGVESQGGHVPYRDSKLTRILQPALGGNAKTAIICNITPALIHVDETKGTLQFASRALRVTNCAQVNEVLTDAALLKRQKKEIEELRAKLQGSHAEHPAEEILNLRNTLLQSELERERIALELQEEKKAQAERERQLKEQAQKIENLSTIVLYSAMDDREKHVKKNNRRETWCPSAPLKEFSQEESIWPSKGTLGEIVPGRRDRDLPPPFQKLCEDQESSSHTSSKDFGVASGQEIVKEAVDVSSSWAECALPDANASVNVTDRKKKSPVESMTLNEARDELLELQKRYQDLECECENQRKLKNSEIEDLKKRLAKAEAAANKQQKVNKLHLGQSTDRRGKSLTGWESEVFVMNKQIQDEVKTLELEKLYMQRDLDRLLELAKEEKENANRALEELQHELGETQEAAAKNKEQLDSALSEIKLLKKKKVEGVDQILSEFDQLRIEVDSLRDTTNEVQSVAGDSVQSISLAKTLLQEFSRNVVDIKLELHHMEMMSRLSECAPALERGDRRKYANVKIISQRVIEDVANLEELDRSTATNQLPTSSCSGSELVPSGGLCYDMKQDSKSSAQEPSEEEICASSITKGESGANASLIELPGSQKLPLSGQLDKGPMLKCAEIMSSALAMPNMELPCGVDILAFLKYEKQHAMKLLGYLRHLFQNEELLSDTLMHTSEVEEMLSEFQHAISESNRLVKSIWMQGRSKSWSDIELTEVHLANSGVMPDSCPVWVNKMTLIPSMDGTCSVPVDGNMDCLRESDVGKEVNDTVEVIVGLDDEIKGLRGKVECLEAELAMAIQEKSTFCEAESALLKQLQSVQAALQLSNDEKLHLEEVHTQTSIKLQASEKEMESNRQELELLLCQKVEEENASIVIEGLNAEIKSLREKIECIETELAMAIRERSRYSEAEAGVLEKLDSFESSLQLLNKEKEHLEEVHKQALIKLQATEKEMENNRHDLELFQSQKVDEQNASIVVEGLNAEIKSLRGKAKCMEAELATAIQERSRYSEAETRVLEKLHSFEADFQSLTEEKEHLEELHKQTFNKLMASEKELESHMHDLDALCKSLQQCNSEKKEAEEKICQLEVFLCQKVEEKNASANEHKHSCEYFLKMTDELEKNIEEQNASVNAHKSICEALLKTISDVENDVQQSVSQKIEEHKMLISNHENTCDALRKKIDDLETEKAVMSGQISNGHKKLEELNIALEGAKQMQEEQGKTYTAEKTQLLTEVSSLRKEIAKSASSAVTKERENLRKDLEKTKLRLKDTEAKLRNVLQEKSKLEAEKANTDREIKHLRGQSNLLQRDISKRESLADKRRDSRAFDVSKTKNQLGFLEQSLQLKTMELERANFDHDILQERYKNMERTLSEVQEKLGGSESELFVASEEKEALASQLEVISEKLKVTSSELDSLHEKHALLNQQFHERENICRHLEDSLSAVLKDKEEIALQLTDVFLQLEEEKAVCSSREKESMEALKEEETRKLSMVNAEVSVLKEDMEKLKMELESRKDQCKRLSDQLSLVAVNSQEERRASSLELDELREELHRSVAEHEITENAMRSIIEDLKSRAEVLTLQNEKLAGEVVTVRNELERVTREGDEICKRFAELSLKLEEARVEKFTALSEQAILKDSCREIQFKLISATDSVQALTERTVILNEELANEKINFIKETTKLEVRLRLARAKLEAYAGRFTELVEEHTVMHRRFKEDSRKLKEQLVAARLESFELKKEASERGVSYSERNAGSLPMKT</sequence>
<dbReference type="GO" id="GO:0005524">
    <property type="term" value="F:ATP binding"/>
    <property type="evidence" value="ECO:0007669"/>
    <property type="project" value="UniProtKB-KW"/>
</dbReference>
<evidence type="ECO:0000256" key="5">
    <source>
        <dbReference type="PROSITE-ProRule" id="PRU00283"/>
    </source>
</evidence>
<dbReference type="EMBL" id="JAHRHJ020000010">
    <property type="protein sequence ID" value="KAH9299114.1"/>
    <property type="molecule type" value="Genomic_DNA"/>
</dbReference>
<feature type="coiled-coil region" evidence="6">
    <location>
        <begin position="430"/>
        <end position="482"/>
    </location>
</feature>
<feature type="non-terminal residue" evidence="9">
    <location>
        <position position="1898"/>
    </location>
</feature>
<dbReference type="InterPro" id="IPR001752">
    <property type="entry name" value="Kinesin_motor_dom"/>
</dbReference>
<evidence type="ECO:0000313" key="10">
    <source>
        <dbReference type="Proteomes" id="UP000824469"/>
    </source>
</evidence>
<dbReference type="PROSITE" id="PS00411">
    <property type="entry name" value="KINESIN_MOTOR_1"/>
    <property type="match status" value="1"/>
</dbReference>
<evidence type="ECO:0000256" key="1">
    <source>
        <dbReference type="ARBA" id="ARBA00022741"/>
    </source>
</evidence>
<dbReference type="InterPro" id="IPR036961">
    <property type="entry name" value="Kinesin_motor_dom_sf"/>
</dbReference>
<keyword evidence="2" id="KW-0067">ATP-binding</keyword>
<comment type="caution">
    <text evidence="5">Lacks conserved residue(s) required for the propagation of feature annotation.</text>
</comment>
<feature type="coiled-coil region" evidence="6">
    <location>
        <begin position="527"/>
        <end position="607"/>
    </location>
</feature>
<dbReference type="GO" id="GO:0007018">
    <property type="term" value="P:microtubule-based movement"/>
    <property type="evidence" value="ECO:0007669"/>
    <property type="project" value="InterPro"/>
</dbReference>
<feature type="coiled-coil region" evidence="6">
    <location>
        <begin position="1494"/>
        <end position="1528"/>
    </location>
</feature>
<proteinExistence type="inferred from homology"/>
<dbReference type="Pfam" id="PF00225">
    <property type="entry name" value="Kinesin"/>
    <property type="match status" value="1"/>
</dbReference>
<organism evidence="9 10">
    <name type="scientific">Taxus chinensis</name>
    <name type="common">Chinese yew</name>
    <name type="synonym">Taxus wallichiana var. chinensis</name>
    <dbReference type="NCBI Taxonomy" id="29808"/>
    <lineage>
        <taxon>Eukaryota</taxon>
        <taxon>Viridiplantae</taxon>
        <taxon>Streptophyta</taxon>
        <taxon>Embryophyta</taxon>
        <taxon>Tracheophyta</taxon>
        <taxon>Spermatophyta</taxon>
        <taxon>Pinopsida</taxon>
        <taxon>Pinidae</taxon>
        <taxon>Conifers II</taxon>
        <taxon>Cupressales</taxon>
        <taxon>Taxaceae</taxon>
        <taxon>Taxus</taxon>
    </lineage>
</organism>
<name>A0AA38CMA5_TAXCH</name>
<dbReference type="InterPro" id="IPR019821">
    <property type="entry name" value="Kinesin_motor_CS"/>
</dbReference>
<dbReference type="SMART" id="SM00129">
    <property type="entry name" value="KISc"/>
    <property type="match status" value="1"/>
</dbReference>
<dbReference type="OMA" id="WKTRATS"/>
<evidence type="ECO:0000313" key="9">
    <source>
        <dbReference type="EMBL" id="KAH9299114.1"/>
    </source>
</evidence>
<dbReference type="GO" id="GO:0008017">
    <property type="term" value="F:microtubule binding"/>
    <property type="evidence" value="ECO:0007669"/>
    <property type="project" value="InterPro"/>
</dbReference>
<feature type="coiled-coil region" evidence="6">
    <location>
        <begin position="221"/>
        <end position="302"/>
    </location>
</feature>
<comment type="similarity">
    <text evidence="5">Belongs to the TRAFAC class myosin-kinesin ATPase superfamily. Kinesin family.</text>
</comment>
<evidence type="ECO:0000256" key="6">
    <source>
        <dbReference type="SAM" id="Coils"/>
    </source>
</evidence>